<dbReference type="Proteomes" id="UP000326354">
    <property type="component" value="Chromosome"/>
</dbReference>
<dbReference type="Gene3D" id="1.25.40.10">
    <property type="entry name" value="Tetratricopeptide repeat domain"/>
    <property type="match status" value="1"/>
</dbReference>
<sequence>MKRLPYFVSIFILVSCVSSPQREMIDFNKQQPAPRHHAQHQAQQKHQDHQHQNQDHSASKSDELPGEDLPAFLREESDEQSTIDLSDAKNDDYEEAQNFFESIEDPKETPPADTAMPRSIEERLAYTATLVKEKENDQAREAIHIVMSDDQFPQLPLDKKLLAYSLNGQLQMRDFNHDAALASFNKALKLFNEQGEVSSENIRVVRLIVYYRSRVHNKLANYPDSAADMKAYIALSEQANQTVTSQEYARLAIAYYLAEDYESCKAILPKVSEADRKELAEQLEDEMFLLQESEY</sequence>
<feature type="region of interest" description="Disordered" evidence="1">
    <location>
        <begin position="29"/>
        <end position="66"/>
    </location>
</feature>
<protein>
    <submittedName>
        <fullName evidence="2">Uncharacterized protein</fullName>
    </submittedName>
</protein>
<name>A0A5S9IPY6_UABAM</name>
<dbReference type="SUPFAM" id="SSF48452">
    <property type="entry name" value="TPR-like"/>
    <property type="match status" value="1"/>
</dbReference>
<organism evidence="2 3">
    <name type="scientific">Uabimicrobium amorphum</name>
    <dbReference type="NCBI Taxonomy" id="2596890"/>
    <lineage>
        <taxon>Bacteria</taxon>
        <taxon>Pseudomonadati</taxon>
        <taxon>Planctomycetota</taxon>
        <taxon>Candidatus Uabimicrobiia</taxon>
        <taxon>Candidatus Uabimicrobiales</taxon>
        <taxon>Candidatus Uabimicrobiaceae</taxon>
        <taxon>Candidatus Uabimicrobium</taxon>
    </lineage>
</organism>
<reference evidence="2 3" key="1">
    <citation type="submission" date="2019-08" db="EMBL/GenBank/DDBJ databases">
        <title>Complete genome sequence of Candidatus Uab amorphum.</title>
        <authorList>
            <person name="Shiratori T."/>
            <person name="Suzuki S."/>
            <person name="Kakizawa Y."/>
            <person name="Ishida K."/>
        </authorList>
    </citation>
    <scope>NUCLEOTIDE SEQUENCE [LARGE SCALE GENOMIC DNA]</scope>
    <source>
        <strain evidence="2 3">SRT547</strain>
    </source>
</reference>
<evidence type="ECO:0000256" key="1">
    <source>
        <dbReference type="SAM" id="MobiDB-lite"/>
    </source>
</evidence>
<dbReference type="KEGG" id="uam:UABAM_04132"/>
<evidence type="ECO:0000313" key="3">
    <source>
        <dbReference type="Proteomes" id="UP000326354"/>
    </source>
</evidence>
<dbReference type="PROSITE" id="PS51257">
    <property type="entry name" value="PROKAR_LIPOPROTEIN"/>
    <property type="match status" value="1"/>
</dbReference>
<accession>A0A5S9IPY6</accession>
<dbReference type="EMBL" id="AP019860">
    <property type="protein sequence ID" value="BBM85754.1"/>
    <property type="molecule type" value="Genomic_DNA"/>
</dbReference>
<evidence type="ECO:0000313" key="2">
    <source>
        <dbReference type="EMBL" id="BBM85754.1"/>
    </source>
</evidence>
<keyword evidence="3" id="KW-1185">Reference proteome</keyword>
<feature type="compositionally biased region" description="Basic and acidic residues" evidence="1">
    <location>
        <begin position="45"/>
        <end position="63"/>
    </location>
</feature>
<gene>
    <name evidence="2" type="ORF">UABAM_04132</name>
</gene>
<dbReference type="RefSeq" id="WP_151969844.1">
    <property type="nucleotide sequence ID" value="NZ_AP019860.1"/>
</dbReference>
<dbReference type="AlphaFoldDB" id="A0A5S9IPY6"/>
<dbReference type="InterPro" id="IPR011990">
    <property type="entry name" value="TPR-like_helical_dom_sf"/>
</dbReference>
<dbReference type="OrthoDB" id="479590at2"/>
<proteinExistence type="predicted"/>